<dbReference type="CDD" id="cd11386">
    <property type="entry name" value="MCP_signal"/>
    <property type="match status" value="1"/>
</dbReference>
<dbReference type="InterPro" id="IPR004089">
    <property type="entry name" value="MCPsignal_dom"/>
</dbReference>
<comment type="similarity">
    <text evidence="3">Belongs to the methyl-accepting chemotaxis (MCP) protein family.</text>
</comment>
<keyword evidence="6" id="KW-1133">Transmembrane helix</keyword>
<dbReference type="Pfam" id="PF00672">
    <property type="entry name" value="HAMP"/>
    <property type="match status" value="1"/>
</dbReference>
<dbReference type="Proteomes" id="UP000244173">
    <property type="component" value="Chromosome"/>
</dbReference>
<feature type="transmembrane region" description="Helical" evidence="6">
    <location>
        <begin position="7"/>
        <end position="27"/>
    </location>
</feature>
<dbReference type="AlphaFoldDB" id="A0A2S0PDQ4"/>
<keyword evidence="2 4" id="KW-0807">Transducer</keyword>
<dbReference type="Pfam" id="PF12729">
    <property type="entry name" value="4HB_MCP_1"/>
    <property type="match status" value="1"/>
</dbReference>
<feature type="domain" description="Methyl-accepting transducer" evidence="7">
    <location>
        <begin position="267"/>
        <end position="503"/>
    </location>
</feature>
<evidence type="ECO:0000313" key="9">
    <source>
        <dbReference type="EMBL" id="AVY95506.1"/>
    </source>
</evidence>
<gene>
    <name evidence="9" type="ORF">DAI18_16720</name>
</gene>
<dbReference type="PANTHER" id="PTHR32089:SF112">
    <property type="entry name" value="LYSOZYME-LIKE PROTEIN-RELATED"/>
    <property type="match status" value="1"/>
</dbReference>
<evidence type="ECO:0000256" key="5">
    <source>
        <dbReference type="SAM" id="MobiDB-lite"/>
    </source>
</evidence>
<evidence type="ECO:0000313" key="10">
    <source>
        <dbReference type="Proteomes" id="UP000244173"/>
    </source>
</evidence>
<dbReference type="FunFam" id="1.10.287.950:FF:000001">
    <property type="entry name" value="Methyl-accepting chemotaxis sensory transducer"/>
    <property type="match status" value="1"/>
</dbReference>
<dbReference type="GO" id="GO:0007165">
    <property type="term" value="P:signal transduction"/>
    <property type="evidence" value="ECO:0007669"/>
    <property type="project" value="UniProtKB-KW"/>
</dbReference>
<keyword evidence="10" id="KW-1185">Reference proteome</keyword>
<accession>A0A2S0PDQ4</accession>
<name>A0A2S0PDQ4_9NEIS</name>
<dbReference type="CDD" id="cd06225">
    <property type="entry name" value="HAMP"/>
    <property type="match status" value="1"/>
</dbReference>
<dbReference type="InterPro" id="IPR004090">
    <property type="entry name" value="Chemotax_Me-accpt_rcpt"/>
</dbReference>
<dbReference type="GO" id="GO:0016020">
    <property type="term" value="C:membrane"/>
    <property type="evidence" value="ECO:0007669"/>
    <property type="project" value="UniProtKB-SubCell"/>
</dbReference>
<dbReference type="GO" id="GO:0006935">
    <property type="term" value="P:chemotaxis"/>
    <property type="evidence" value="ECO:0007669"/>
    <property type="project" value="InterPro"/>
</dbReference>
<dbReference type="PANTHER" id="PTHR32089">
    <property type="entry name" value="METHYL-ACCEPTING CHEMOTAXIS PROTEIN MCPB"/>
    <property type="match status" value="1"/>
</dbReference>
<keyword evidence="6" id="KW-0472">Membrane</keyword>
<feature type="transmembrane region" description="Helical" evidence="6">
    <location>
        <begin position="180"/>
        <end position="204"/>
    </location>
</feature>
<dbReference type="Pfam" id="PF00015">
    <property type="entry name" value="MCPsignal"/>
    <property type="match status" value="1"/>
</dbReference>
<feature type="compositionally biased region" description="Low complexity" evidence="5">
    <location>
        <begin position="509"/>
        <end position="518"/>
    </location>
</feature>
<dbReference type="RefSeq" id="WP_107889970.1">
    <property type="nucleotide sequence ID" value="NZ_CP028519.1"/>
</dbReference>
<dbReference type="Gene3D" id="1.10.287.950">
    <property type="entry name" value="Methyl-accepting chemotaxis protein"/>
    <property type="match status" value="1"/>
</dbReference>
<dbReference type="PROSITE" id="PS50885">
    <property type="entry name" value="HAMP"/>
    <property type="match status" value="1"/>
</dbReference>
<evidence type="ECO:0000256" key="2">
    <source>
        <dbReference type="ARBA" id="ARBA00023224"/>
    </source>
</evidence>
<dbReference type="STRING" id="1122240.GCA_000620105_02333"/>
<dbReference type="SMART" id="SM00283">
    <property type="entry name" value="MA"/>
    <property type="match status" value="1"/>
</dbReference>
<evidence type="ECO:0000259" key="7">
    <source>
        <dbReference type="PROSITE" id="PS50111"/>
    </source>
</evidence>
<dbReference type="KEGG" id="maer:DAI18_16720"/>
<dbReference type="OrthoDB" id="9179351at2"/>
<dbReference type="PRINTS" id="PR00260">
    <property type="entry name" value="CHEMTRNSDUCR"/>
</dbReference>
<dbReference type="InterPro" id="IPR003660">
    <property type="entry name" value="HAMP_dom"/>
</dbReference>
<protein>
    <submittedName>
        <fullName evidence="9">Methyl-accepting chemotaxis protein</fullName>
    </submittedName>
</protein>
<dbReference type="SMART" id="SM00304">
    <property type="entry name" value="HAMP"/>
    <property type="match status" value="1"/>
</dbReference>
<dbReference type="PROSITE" id="PS50111">
    <property type="entry name" value="CHEMOTAXIS_TRANSDUC_2"/>
    <property type="match status" value="1"/>
</dbReference>
<evidence type="ECO:0000256" key="6">
    <source>
        <dbReference type="SAM" id="Phobius"/>
    </source>
</evidence>
<proteinExistence type="inferred from homology"/>
<comment type="subcellular location">
    <subcellularLocation>
        <location evidence="1">Membrane</location>
    </subcellularLocation>
</comment>
<dbReference type="EMBL" id="CP028519">
    <property type="protein sequence ID" value="AVY95506.1"/>
    <property type="molecule type" value="Genomic_DNA"/>
</dbReference>
<feature type="domain" description="HAMP" evidence="8">
    <location>
        <begin position="209"/>
        <end position="262"/>
    </location>
</feature>
<reference evidence="9 10" key="1">
    <citation type="submission" date="2018-04" db="EMBL/GenBank/DDBJ databases">
        <title>Denitrifier Microvirgula.</title>
        <authorList>
            <person name="Anderson E."/>
            <person name="Jang J."/>
            <person name="Ishii S."/>
        </authorList>
    </citation>
    <scope>NUCLEOTIDE SEQUENCE [LARGE SCALE GENOMIC DNA]</scope>
    <source>
        <strain evidence="9 10">BE2.4</strain>
    </source>
</reference>
<dbReference type="SUPFAM" id="SSF58104">
    <property type="entry name" value="Methyl-accepting chemotaxis protein (MCP) signaling domain"/>
    <property type="match status" value="1"/>
</dbReference>
<evidence type="ECO:0000256" key="4">
    <source>
        <dbReference type="PROSITE-ProRule" id="PRU00284"/>
    </source>
</evidence>
<dbReference type="InterPro" id="IPR024478">
    <property type="entry name" value="HlyB_4HB_MCP"/>
</dbReference>
<dbReference type="GO" id="GO:0004888">
    <property type="term" value="F:transmembrane signaling receptor activity"/>
    <property type="evidence" value="ECO:0007669"/>
    <property type="project" value="InterPro"/>
</dbReference>
<evidence type="ECO:0000259" key="8">
    <source>
        <dbReference type="PROSITE" id="PS50885"/>
    </source>
</evidence>
<keyword evidence="6" id="KW-0812">Transmembrane</keyword>
<evidence type="ECO:0000256" key="1">
    <source>
        <dbReference type="ARBA" id="ARBA00004370"/>
    </source>
</evidence>
<organism evidence="9 10">
    <name type="scientific">Microvirgula aerodenitrificans</name>
    <dbReference type="NCBI Taxonomy" id="57480"/>
    <lineage>
        <taxon>Bacteria</taxon>
        <taxon>Pseudomonadati</taxon>
        <taxon>Pseudomonadota</taxon>
        <taxon>Betaproteobacteria</taxon>
        <taxon>Neisseriales</taxon>
        <taxon>Aquaspirillaceae</taxon>
        <taxon>Microvirgula</taxon>
    </lineage>
</organism>
<evidence type="ECO:0000256" key="3">
    <source>
        <dbReference type="ARBA" id="ARBA00029447"/>
    </source>
</evidence>
<feature type="region of interest" description="Disordered" evidence="5">
    <location>
        <begin position="503"/>
        <end position="522"/>
    </location>
</feature>
<sequence>MTINKRLLLNVFVALTAMLLLGAYGLVQLNQAQGRFDYVHTRMLPSLSAMSEARHALTDMRLATYGHLMVATPAEKAGYEVRLKQADRHFEQVLGKYRDGNAVDARDQLLLDHEQDSFTTYRNEREKFLALSRAGQYAAARALLLSGSFFNAARQLNQALDDHSAYTRQLVENVTSSNDAAYAAAVGWSVLTIVIAFLLSGLLFSRLVHVIREGLNGMQSAMEEIDQSLDFTRRAAVLRQDEIGRTAQAFNRLLSRVQANLGSMLTEATDVAVASHELAQTAEQVSVAAAAQSEASAHMAATVEQMTVSVNHVAERAQETLALADEGGRMAEQGSAVISQTIRDIHEISRVVEVAGTSIRELGEYGAEVGSVVQVIQDIADQTNLLALNAAIEAARAGEQGRGFAVVADEVRKLAERTSKSTHEIAGTIGKMRSHSALVTGQMQSVMQLATAGVEHADAADLAIQRIGNTAQGTASMVGEIATAIREQGMASNNIAVQVEHTAHRSEESSSSAQQTARSAERLDELARRQIATLNQYTLQAG</sequence>